<accession>A0ACB8D2G0</accession>
<keyword evidence="2" id="KW-1185">Reference proteome</keyword>
<evidence type="ECO:0000313" key="1">
    <source>
        <dbReference type="EMBL" id="KAH7958551.1"/>
    </source>
</evidence>
<evidence type="ECO:0000313" key="2">
    <source>
        <dbReference type="Proteomes" id="UP000821865"/>
    </source>
</evidence>
<proteinExistence type="predicted"/>
<dbReference type="Proteomes" id="UP000821865">
    <property type="component" value="Chromosome 3"/>
</dbReference>
<protein>
    <submittedName>
        <fullName evidence="1">Uncharacterized protein</fullName>
    </submittedName>
</protein>
<name>A0ACB8D2G0_DERSI</name>
<dbReference type="EMBL" id="CM023472">
    <property type="protein sequence ID" value="KAH7958551.1"/>
    <property type="molecule type" value="Genomic_DNA"/>
</dbReference>
<gene>
    <name evidence="1" type="ORF">HPB49_002536</name>
</gene>
<sequence length="460" mass="50035">MVSTPAHIVRRCGDTDLGNACRGNRKMEVLCLFAALVSNALAVYVPTYGLPVAGYPTVPAVSTVHAAPVAALQTVHHAVPVTPTVHNVATPYGYRTTGVSYSHRVDAHPVKLRYVYGLTPYGLNYGYGLDAFGYPTVLKKCFFIEPPRVRLMYIHFWPPTPSRPCATRVHGCAFSGLRACILLALACAAYGGYVVPTYGAVGYPYGAYVPYGAYRAPYGVYRAPVYHTVPAPVKYVVHTPAVETKVTDTYETQPAVPVSVSKTYTTTPVHTTVAVPAAAKLRACILLALACAAYGGYVVPTYGAVGYPYGAYVPYGAYRAPYGVYRAPVYHTVPAPVKYVVHTPAVETKVTDTYETQPAVPVSVSKTYTTTPVHTTVAVPSAAKVVTYPTYPSYPTYYGYGVSPYGYSYGYGVGGYQYVPVLKKWKHENKKSKSDIKESKKRVQSKKTKSKKYKVRHLSL</sequence>
<organism evidence="1 2">
    <name type="scientific">Dermacentor silvarum</name>
    <name type="common">Tick</name>
    <dbReference type="NCBI Taxonomy" id="543639"/>
    <lineage>
        <taxon>Eukaryota</taxon>
        <taxon>Metazoa</taxon>
        <taxon>Ecdysozoa</taxon>
        <taxon>Arthropoda</taxon>
        <taxon>Chelicerata</taxon>
        <taxon>Arachnida</taxon>
        <taxon>Acari</taxon>
        <taxon>Parasitiformes</taxon>
        <taxon>Ixodida</taxon>
        <taxon>Ixodoidea</taxon>
        <taxon>Ixodidae</taxon>
        <taxon>Rhipicephalinae</taxon>
        <taxon>Dermacentor</taxon>
    </lineage>
</organism>
<comment type="caution">
    <text evidence="1">The sequence shown here is derived from an EMBL/GenBank/DDBJ whole genome shotgun (WGS) entry which is preliminary data.</text>
</comment>
<reference evidence="1" key="1">
    <citation type="submission" date="2020-05" db="EMBL/GenBank/DDBJ databases">
        <title>Large-scale comparative analyses of tick genomes elucidate their genetic diversity and vector capacities.</title>
        <authorList>
            <person name="Jia N."/>
            <person name="Wang J."/>
            <person name="Shi W."/>
            <person name="Du L."/>
            <person name="Sun Y."/>
            <person name="Zhan W."/>
            <person name="Jiang J."/>
            <person name="Wang Q."/>
            <person name="Zhang B."/>
            <person name="Ji P."/>
            <person name="Sakyi L.B."/>
            <person name="Cui X."/>
            <person name="Yuan T."/>
            <person name="Jiang B."/>
            <person name="Yang W."/>
            <person name="Lam T.T.-Y."/>
            <person name="Chang Q."/>
            <person name="Ding S."/>
            <person name="Wang X."/>
            <person name="Zhu J."/>
            <person name="Ruan X."/>
            <person name="Zhao L."/>
            <person name="Wei J."/>
            <person name="Que T."/>
            <person name="Du C."/>
            <person name="Cheng J."/>
            <person name="Dai P."/>
            <person name="Han X."/>
            <person name="Huang E."/>
            <person name="Gao Y."/>
            <person name="Liu J."/>
            <person name="Shao H."/>
            <person name="Ye R."/>
            <person name="Li L."/>
            <person name="Wei W."/>
            <person name="Wang X."/>
            <person name="Wang C."/>
            <person name="Yang T."/>
            <person name="Huo Q."/>
            <person name="Li W."/>
            <person name="Guo W."/>
            <person name="Chen H."/>
            <person name="Zhou L."/>
            <person name="Ni X."/>
            <person name="Tian J."/>
            <person name="Zhou Y."/>
            <person name="Sheng Y."/>
            <person name="Liu T."/>
            <person name="Pan Y."/>
            <person name="Xia L."/>
            <person name="Li J."/>
            <person name="Zhao F."/>
            <person name="Cao W."/>
        </authorList>
    </citation>
    <scope>NUCLEOTIDE SEQUENCE</scope>
    <source>
        <strain evidence="1">Dsil-2018</strain>
    </source>
</reference>